<dbReference type="EMBL" id="JBHUIJ010000005">
    <property type="protein sequence ID" value="MFD2236882.1"/>
    <property type="molecule type" value="Genomic_DNA"/>
</dbReference>
<dbReference type="RefSeq" id="WP_209739630.1">
    <property type="nucleotide sequence ID" value="NZ_CP072611.1"/>
</dbReference>
<feature type="region of interest" description="Disordered" evidence="1">
    <location>
        <begin position="30"/>
        <end position="49"/>
    </location>
</feature>
<dbReference type="Pfam" id="PF07845">
    <property type="entry name" value="DUF1636"/>
    <property type="match status" value="1"/>
</dbReference>
<evidence type="ECO:0000313" key="3">
    <source>
        <dbReference type="Proteomes" id="UP001597371"/>
    </source>
</evidence>
<keyword evidence="3" id="KW-1185">Reference proteome</keyword>
<evidence type="ECO:0000256" key="1">
    <source>
        <dbReference type="SAM" id="MobiDB-lite"/>
    </source>
</evidence>
<dbReference type="Proteomes" id="UP001597371">
    <property type="component" value="Unassembled WGS sequence"/>
</dbReference>
<reference evidence="3" key="1">
    <citation type="journal article" date="2019" name="Int. J. Syst. Evol. Microbiol.">
        <title>The Global Catalogue of Microorganisms (GCM) 10K type strain sequencing project: providing services to taxonomists for standard genome sequencing and annotation.</title>
        <authorList>
            <consortium name="The Broad Institute Genomics Platform"/>
            <consortium name="The Broad Institute Genome Sequencing Center for Infectious Disease"/>
            <person name="Wu L."/>
            <person name="Ma J."/>
        </authorList>
    </citation>
    <scope>NUCLEOTIDE SEQUENCE [LARGE SCALE GENOMIC DNA]</scope>
    <source>
        <strain evidence="3">ZS-35-S2</strain>
    </source>
</reference>
<gene>
    <name evidence="2" type="ORF">ACFSKQ_05310</name>
</gene>
<name>A0ABW5CLM5_9HYPH</name>
<comment type="caution">
    <text evidence="2">The sequence shown here is derived from an EMBL/GenBank/DDBJ whole genome shotgun (WGS) entry which is preliminary data.</text>
</comment>
<organism evidence="2 3">
    <name type="scientific">Aureimonas populi</name>
    <dbReference type="NCBI Taxonomy" id="1701758"/>
    <lineage>
        <taxon>Bacteria</taxon>
        <taxon>Pseudomonadati</taxon>
        <taxon>Pseudomonadota</taxon>
        <taxon>Alphaproteobacteria</taxon>
        <taxon>Hyphomicrobiales</taxon>
        <taxon>Aurantimonadaceae</taxon>
        <taxon>Aureimonas</taxon>
    </lineage>
</organism>
<accession>A0ABW5CLM5</accession>
<dbReference type="InterPro" id="IPR012863">
    <property type="entry name" value="DUF1636"/>
</dbReference>
<proteinExistence type="predicted"/>
<sequence length="140" mass="14495">MSLTNGSRDPSPALADDVGDVTIVVCSSCRRESDPQDQPRPGAVLAEDTRRAAQGTGIRVTHVACLGNCKRALSAAILKSGSWSYIFGGLEPGSGADLVAGAGLLAGSRDGLMPFRPRPASLKGGMVARIPPFDHLKDLP</sequence>
<evidence type="ECO:0000313" key="2">
    <source>
        <dbReference type="EMBL" id="MFD2236882.1"/>
    </source>
</evidence>
<protein>
    <submittedName>
        <fullName evidence="2">DUF1636 family protein</fullName>
    </submittedName>
</protein>